<dbReference type="EMBL" id="KZ678128">
    <property type="protein sequence ID" value="PSN74712.1"/>
    <property type="molecule type" value="Genomic_DNA"/>
</dbReference>
<proteinExistence type="predicted"/>
<name>A0A2T2PAL7_CORCC</name>
<dbReference type="Proteomes" id="UP000240883">
    <property type="component" value="Unassembled WGS sequence"/>
</dbReference>
<reference evidence="1 2" key="1">
    <citation type="journal article" date="2018" name="Front. Microbiol.">
        <title>Genome-Wide Analysis of Corynespora cassiicola Leaf Fall Disease Putative Effectors.</title>
        <authorList>
            <person name="Lopez D."/>
            <person name="Ribeiro S."/>
            <person name="Label P."/>
            <person name="Fumanal B."/>
            <person name="Venisse J.S."/>
            <person name="Kohler A."/>
            <person name="de Oliveira R.R."/>
            <person name="Labutti K."/>
            <person name="Lipzen A."/>
            <person name="Lail K."/>
            <person name="Bauer D."/>
            <person name="Ohm R.A."/>
            <person name="Barry K.W."/>
            <person name="Spatafora J."/>
            <person name="Grigoriev I.V."/>
            <person name="Martin F.M."/>
            <person name="Pujade-Renaud V."/>
        </authorList>
    </citation>
    <scope>NUCLEOTIDE SEQUENCE [LARGE SCALE GENOMIC DNA]</scope>
    <source>
        <strain evidence="1 2">Philippines</strain>
    </source>
</reference>
<accession>A0A2T2PAL7</accession>
<evidence type="ECO:0000313" key="1">
    <source>
        <dbReference type="EMBL" id="PSN74712.1"/>
    </source>
</evidence>
<keyword evidence="2" id="KW-1185">Reference proteome</keyword>
<sequence length="85" mass="9563">MDVTMAKCTVGTFSDRVTRLGVEFFGRAVIGLEDRGLTGLWRRWACEPDVLSWRLADPSQPVSNKHSTLHLCIAFLSVHGLPWYS</sequence>
<gene>
    <name evidence="1" type="ORF">BS50DRAFT_22076</name>
</gene>
<evidence type="ECO:0000313" key="2">
    <source>
        <dbReference type="Proteomes" id="UP000240883"/>
    </source>
</evidence>
<protein>
    <submittedName>
        <fullName evidence="1">Uncharacterized protein</fullName>
    </submittedName>
</protein>
<organism evidence="1 2">
    <name type="scientific">Corynespora cassiicola Philippines</name>
    <dbReference type="NCBI Taxonomy" id="1448308"/>
    <lineage>
        <taxon>Eukaryota</taxon>
        <taxon>Fungi</taxon>
        <taxon>Dikarya</taxon>
        <taxon>Ascomycota</taxon>
        <taxon>Pezizomycotina</taxon>
        <taxon>Dothideomycetes</taxon>
        <taxon>Pleosporomycetidae</taxon>
        <taxon>Pleosporales</taxon>
        <taxon>Corynesporascaceae</taxon>
        <taxon>Corynespora</taxon>
    </lineage>
</organism>
<dbReference type="AlphaFoldDB" id="A0A2T2PAL7"/>